<proteinExistence type="inferred from homology"/>
<reference evidence="17 18" key="1">
    <citation type="submission" date="2019-02" db="EMBL/GenBank/DDBJ databases">
        <authorList>
            <person name="Lehtovirta-Morley E L."/>
        </authorList>
    </citation>
    <scope>NUCLEOTIDE SEQUENCE [LARGE SCALE GENOMIC DNA]</scope>
    <source>
        <strain evidence="17">NFRAN1</strain>
    </source>
</reference>
<evidence type="ECO:0000256" key="1">
    <source>
        <dbReference type="ARBA" id="ARBA00000642"/>
    </source>
</evidence>
<dbReference type="InterPro" id="IPR001576">
    <property type="entry name" value="Phosphoglycerate_kinase"/>
</dbReference>
<gene>
    <name evidence="13 17" type="primary">pgk</name>
    <name evidence="17" type="ORF">NFRAN_0450</name>
</gene>
<accession>A0A484ICN7</accession>
<evidence type="ECO:0000256" key="5">
    <source>
        <dbReference type="ARBA" id="ARBA00013061"/>
    </source>
</evidence>
<dbReference type="EMBL" id="LR216287">
    <property type="protein sequence ID" value="VFJ12771.1"/>
    <property type="molecule type" value="Genomic_DNA"/>
</dbReference>
<dbReference type="SUPFAM" id="SSF53748">
    <property type="entry name" value="Phosphoglycerate kinase"/>
    <property type="match status" value="1"/>
</dbReference>
<dbReference type="KEGG" id="nfn:NFRAN_0450"/>
<comment type="similarity">
    <text evidence="3 13 16">Belongs to the phosphoglycerate kinase family.</text>
</comment>
<evidence type="ECO:0000313" key="17">
    <source>
        <dbReference type="EMBL" id="VFJ12771.1"/>
    </source>
</evidence>
<feature type="binding site" evidence="13 15">
    <location>
        <position position="208"/>
    </location>
    <ligand>
        <name>ATP</name>
        <dbReference type="ChEBI" id="CHEBI:30616"/>
    </ligand>
</feature>
<comment type="subcellular location">
    <subcellularLocation>
        <location evidence="13">Cytoplasm</location>
    </subcellularLocation>
</comment>
<keyword evidence="8 13" id="KW-0808">Transferase</keyword>
<dbReference type="GO" id="GO:0043531">
    <property type="term" value="F:ADP binding"/>
    <property type="evidence" value="ECO:0007669"/>
    <property type="project" value="TreeGrafter"/>
</dbReference>
<dbReference type="InterPro" id="IPR015824">
    <property type="entry name" value="Phosphoglycerate_kinase_N"/>
</dbReference>
<name>A0A484ICN7_9ARCH</name>
<dbReference type="FunFam" id="3.40.50.1260:FF:000006">
    <property type="entry name" value="Phosphoglycerate kinase"/>
    <property type="match status" value="1"/>
</dbReference>
<feature type="binding site" evidence="13">
    <location>
        <position position="157"/>
    </location>
    <ligand>
        <name>substrate</name>
    </ligand>
</feature>
<feature type="binding site" evidence="14">
    <location>
        <position position="157"/>
    </location>
    <ligand>
        <name>(2R)-3-phosphoglycerate</name>
        <dbReference type="ChEBI" id="CHEBI:58272"/>
    </ligand>
</feature>
<dbReference type="GO" id="GO:0005829">
    <property type="term" value="C:cytosol"/>
    <property type="evidence" value="ECO:0007669"/>
    <property type="project" value="TreeGrafter"/>
</dbReference>
<dbReference type="HAMAP" id="MF_00145">
    <property type="entry name" value="Phosphoglyc_kinase"/>
    <property type="match status" value="1"/>
</dbReference>
<evidence type="ECO:0000256" key="14">
    <source>
        <dbReference type="PIRSR" id="PIRSR000724-1"/>
    </source>
</evidence>
<evidence type="ECO:0000256" key="3">
    <source>
        <dbReference type="ARBA" id="ARBA00008982"/>
    </source>
</evidence>
<dbReference type="PANTHER" id="PTHR11406:SF23">
    <property type="entry name" value="PHOSPHOGLYCERATE KINASE 1, CHLOROPLASTIC-RELATED"/>
    <property type="match status" value="1"/>
</dbReference>
<evidence type="ECO:0000256" key="2">
    <source>
        <dbReference type="ARBA" id="ARBA00004838"/>
    </source>
</evidence>
<dbReference type="AlphaFoldDB" id="A0A484ICN7"/>
<dbReference type="Proteomes" id="UP000294299">
    <property type="component" value="Chromosome NFRAN"/>
</dbReference>
<evidence type="ECO:0000313" key="18">
    <source>
        <dbReference type="Proteomes" id="UP000294299"/>
    </source>
</evidence>
<comment type="subunit">
    <text evidence="4 13">Monomer.</text>
</comment>
<dbReference type="GO" id="GO:0005524">
    <property type="term" value="F:ATP binding"/>
    <property type="evidence" value="ECO:0007669"/>
    <property type="project" value="UniProtKB-KW"/>
</dbReference>
<dbReference type="Gene3D" id="3.40.50.1260">
    <property type="entry name" value="Phosphoglycerate kinase, N-terminal domain"/>
    <property type="match status" value="2"/>
</dbReference>
<dbReference type="OrthoDB" id="6575at2157"/>
<evidence type="ECO:0000256" key="7">
    <source>
        <dbReference type="ARBA" id="ARBA00022490"/>
    </source>
</evidence>
<feature type="binding site" evidence="13 15">
    <location>
        <position position="327"/>
    </location>
    <ligand>
        <name>ATP</name>
        <dbReference type="ChEBI" id="CHEBI:30616"/>
    </ligand>
</feature>
<feature type="binding site" evidence="13">
    <location>
        <position position="124"/>
    </location>
    <ligand>
        <name>substrate</name>
    </ligand>
</feature>
<feature type="binding site" evidence="14">
    <location>
        <position position="124"/>
    </location>
    <ligand>
        <name>(2R)-3-phosphoglycerate</name>
        <dbReference type="ChEBI" id="CHEBI:58272"/>
    </ligand>
</feature>
<dbReference type="InterPro" id="IPR036043">
    <property type="entry name" value="Phosphoglycerate_kinase_sf"/>
</dbReference>
<dbReference type="PANTHER" id="PTHR11406">
    <property type="entry name" value="PHOSPHOGLYCERATE KINASE"/>
    <property type="match status" value="1"/>
</dbReference>
<dbReference type="PIRSF" id="PIRSF000724">
    <property type="entry name" value="Pgk"/>
    <property type="match status" value="1"/>
</dbReference>
<evidence type="ECO:0000256" key="8">
    <source>
        <dbReference type="ARBA" id="ARBA00022679"/>
    </source>
</evidence>
<feature type="binding site" evidence="13">
    <location>
        <position position="294"/>
    </location>
    <ligand>
        <name>ATP</name>
        <dbReference type="ChEBI" id="CHEBI:30616"/>
    </ligand>
</feature>
<feature type="binding site" evidence="13 14">
    <location>
        <begin position="25"/>
        <end position="27"/>
    </location>
    <ligand>
        <name>substrate</name>
    </ligand>
</feature>
<feature type="binding site" evidence="14">
    <location>
        <position position="40"/>
    </location>
    <ligand>
        <name>(2R)-3-phosphoglycerate</name>
        <dbReference type="ChEBI" id="CHEBI:58272"/>
    </ligand>
</feature>
<evidence type="ECO:0000256" key="12">
    <source>
        <dbReference type="ARBA" id="ARBA00023152"/>
    </source>
</evidence>
<keyword evidence="7 13" id="KW-0963">Cytoplasm</keyword>
<dbReference type="GeneID" id="39419987"/>
<dbReference type="EC" id="2.7.2.3" evidence="5 13"/>
<evidence type="ECO:0000256" key="11">
    <source>
        <dbReference type="ARBA" id="ARBA00022840"/>
    </source>
</evidence>
<sequence>MGQIKFITDFEDKFYLNKKIFVRVDFNVKVQDNRVSEDFRIRSAIPTIEYLSKRGARVILGSHLDRPKGRDYRYSLRPVSLKLEEILSSFNTKVKFAEDCAGTDTKRMVDSMENGEVLLLENLRFYPEEEKNDLQFCQALASYADVYVNDAFSTSHRKHSSTYGVAKFFDTRIAGFNLAQELQYLSLLREKPANPFTLVIGGVKIKDKIGALDHLLPKADKVLIGGAASYTFLKAKGHSVGQSIIEEDYLPWVTKALQDHSDKIILPLDHKVATSENSDHYQVVQSEIPKDMRGFDIGDKTIQKFSYEIHNNGLGTIFWNGPMGYFEKEVFSNGTKSVAVSMALAFWRGVKTLIGGGDTLEAMKVSGVSEKEVTHVSTGGGATLRFLAGDEMPGIDILKSN</sequence>
<dbReference type="GO" id="GO:0006094">
    <property type="term" value="P:gluconeogenesis"/>
    <property type="evidence" value="ECO:0007669"/>
    <property type="project" value="TreeGrafter"/>
</dbReference>
<feature type="binding site" evidence="13 15">
    <location>
        <begin position="356"/>
        <end position="359"/>
    </location>
    <ligand>
        <name>ATP</name>
        <dbReference type="ChEBI" id="CHEBI:30616"/>
    </ligand>
</feature>
<feature type="binding site" evidence="13">
    <location>
        <position position="40"/>
    </location>
    <ligand>
        <name>substrate</name>
    </ligand>
</feature>
<evidence type="ECO:0000256" key="4">
    <source>
        <dbReference type="ARBA" id="ARBA00011245"/>
    </source>
</evidence>
<feature type="binding site" evidence="13 14">
    <location>
        <begin position="63"/>
        <end position="66"/>
    </location>
    <ligand>
        <name>substrate</name>
    </ligand>
</feature>
<dbReference type="GO" id="GO:0004618">
    <property type="term" value="F:phosphoglycerate kinase activity"/>
    <property type="evidence" value="ECO:0007669"/>
    <property type="project" value="UniProtKB-UniRule"/>
</dbReference>
<evidence type="ECO:0000256" key="9">
    <source>
        <dbReference type="ARBA" id="ARBA00022741"/>
    </source>
</evidence>
<dbReference type="GO" id="GO:0006096">
    <property type="term" value="P:glycolytic process"/>
    <property type="evidence" value="ECO:0007669"/>
    <property type="project" value="UniProtKB-UniRule"/>
</dbReference>
<dbReference type="PRINTS" id="PR00477">
    <property type="entry name" value="PHGLYCKINASE"/>
</dbReference>
<dbReference type="UniPathway" id="UPA00109">
    <property type="reaction ID" value="UER00185"/>
</dbReference>
<protein>
    <recommendedName>
        <fullName evidence="6 13">Phosphoglycerate kinase</fullName>
        <ecNumber evidence="5 13">2.7.2.3</ecNumber>
    </recommendedName>
</protein>
<dbReference type="FunFam" id="3.40.50.1260:FF:000031">
    <property type="entry name" value="Phosphoglycerate kinase 1"/>
    <property type="match status" value="1"/>
</dbReference>
<keyword evidence="10 13" id="KW-0418">Kinase</keyword>
<keyword evidence="9 13" id="KW-0547">Nucleotide-binding</keyword>
<evidence type="ECO:0000256" key="15">
    <source>
        <dbReference type="PIRSR" id="PIRSR000724-2"/>
    </source>
</evidence>
<evidence type="ECO:0000256" key="10">
    <source>
        <dbReference type="ARBA" id="ARBA00022777"/>
    </source>
</evidence>
<keyword evidence="12 13" id="KW-0324">Glycolysis</keyword>
<comment type="pathway">
    <text evidence="2 13">Carbohydrate degradation; glycolysis; pyruvate from D-glyceraldehyde 3-phosphate: step 2/5.</text>
</comment>
<evidence type="ECO:0000256" key="13">
    <source>
        <dbReference type="HAMAP-Rule" id="MF_00145"/>
    </source>
</evidence>
<keyword evidence="18" id="KW-1185">Reference proteome</keyword>
<comment type="catalytic activity">
    <reaction evidence="1 13 16">
        <text>(2R)-3-phosphoglycerate + ATP = (2R)-3-phospho-glyceroyl phosphate + ADP</text>
        <dbReference type="Rhea" id="RHEA:14801"/>
        <dbReference type="ChEBI" id="CHEBI:30616"/>
        <dbReference type="ChEBI" id="CHEBI:57604"/>
        <dbReference type="ChEBI" id="CHEBI:58272"/>
        <dbReference type="ChEBI" id="CHEBI:456216"/>
        <dbReference type="EC" id="2.7.2.3"/>
    </reaction>
</comment>
<organism evidence="17 18">
    <name type="scientific">Candidatus Nitrosocosmicus franklandianus</name>
    <dbReference type="NCBI Taxonomy" id="1798806"/>
    <lineage>
        <taxon>Archaea</taxon>
        <taxon>Nitrososphaerota</taxon>
        <taxon>Nitrososphaeria</taxon>
        <taxon>Nitrososphaerales</taxon>
        <taxon>Nitrososphaeraceae</taxon>
        <taxon>Candidatus Nitrosocosmicus</taxon>
    </lineage>
</organism>
<keyword evidence="11 13" id="KW-0067">ATP-binding</keyword>
<dbReference type="Pfam" id="PF00162">
    <property type="entry name" value="PGK"/>
    <property type="match status" value="1"/>
</dbReference>
<evidence type="ECO:0000256" key="6">
    <source>
        <dbReference type="ARBA" id="ARBA00016471"/>
    </source>
</evidence>
<dbReference type="RefSeq" id="WP_134482822.1">
    <property type="nucleotide sequence ID" value="NZ_LR216287.1"/>
</dbReference>
<evidence type="ECO:0000256" key="16">
    <source>
        <dbReference type="RuleBase" id="RU000532"/>
    </source>
</evidence>